<dbReference type="eggNOG" id="ENOG502SCX7">
    <property type="taxonomic scope" value="Eukaryota"/>
</dbReference>
<dbReference type="PaxDb" id="6239-C27A2.8"/>
<accession>Q4TT90</accession>
<dbReference type="Proteomes" id="UP000001940">
    <property type="component" value="Chromosome II"/>
</dbReference>
<name>Q4TT90_CAEEL</name>
<sequence>MRLPLLLTCFLPLLCFSQQLQCYHCINRLTTADITKDERNALKTALFARFNIPPSSEYCADGGNDVLFRTVQKEVCPVINDTCIRIVSEGDENKKLVLRGCQSTLVKSGFDLVTNYSCRHNSDTTTSSECVTTCQQPLCNISHGLELIPLLIILSFLVF</sequence>
<dbReference type="OMA" id="CYHCINR"/>
<reference evidence="4 5" key="1">
    <citation type="journal article" date="1998" name="Science">
        <title>Genome sequence of the nematode C. elegans: a platform for investigating biology.</title>
        <authorList>
            <consortium name="The C. elegans sequencing consortium"/>
            <person name="Sulson J.E."/>
            <person name="Waterston R."/>
        </authorList>
    </citation>
    <scope>NUCLEOTIDE SEQUENCE [LARGE SCALE GENOMIC DNA]</scope>
    <source>
        <strain evidence="4 5">Bristol N2</strain>
    </source>
</reference>
<evidence type="ECO:0000313" key="4">
    <source>
        <dbReference type="EMBL" id="CCD63071.1"/>
    </source>
</evidence>
<evidence type="ECO:0000256" key="3">
    <source>
        <dbReference type="SAM" id="SignalP"/>
    </source>
</evidence>
<evidence type="ECO:0000313" key="5">
    <source>
        <dbReference type="Proteomes" id="UP000001940"/>
    </source>
</evidence>
<feature type="chain" id="PRO_5004244732" evidence="3">
    <location>
        <begin position="18"/>
        <end position="159"/>
    </location>
</feature>
<evidence type="ECO:0000256" key="1">
    <source>
        <dbReference type="ARBA" id="ARBA00022729"/>
    </source>
</evidence>
<dbReference type="Pfam" id="PF17064">
    <property type="entry name" value="QVR"/>
    <property type="match status" value="1"/>
</dbReference>
<dbReference type="InterPro" id="IPR031424">
    <property type="entry name" value="QVR-like"/>
</dbReference>
<dbReference type="InParanoid" id="Q4TT90"/>
<dbReference type="UCSC" id="C27A2.8">
    <property type="organism name" value="c. elegans"/>
</dbReference>
<dbReference type="GO" id="GO:0032222">
    <property type="term" value="P:regulation of synaptic transmission, cholinergic"/>
    <property type="evidence" value="ECO:0007669"/>
    <property type="project" value="InterPro"/>
</dbReference>
<evidence type="ECO:0000313" key="6">
    <source>
        <dbReference type="WormBase" id="C27A2.8"/>
    </source>
</evidence>
<dbReference type="EMBL" id="BX284602">
    <property type="protein sequence ID" value="CCD63071.1"/>
    <property type="molecule type" value="Genomic_DNA"/>
</dbReference>
<proteinExistence type="predicted"/>
<dbReference type="Bgee" id="WBGene00044387">
    <property type="expression patterns" value="Expressed in pharyngeal muscle cell (C elegans) and 3 other cell types or tissues"/>
</dbReference>
<dbReference type="GO" id="GO:0030431">
    <property type="term" value="P:sleep"/>
    <property type="evidence" value="ECO:0007669"/>
    <property type="project" value="InterPro"/>
</dbReference>
<dbReference type="AlphaFoldDB" id="Q4TT90"/>
<dbReference type="AGR" id="WB:WBGene00044387"/>
<dbReference type="WormBase" id="C27A2.8">
    <property type="protein sequence ID" value="CE38690"/>
    <property type="gene ID" value="WBGene00044387"/>
</dbReference>
<dbReference type="RefSeq" id="NP_001021994.1">
    <property type="nucleotide sequence ID" value="NM_001026823.2"/>
</dbReference>
<dbReference type="HOGENOM" id="CLU_141205_0_0_1"/>
<keyword evidence="2" id="KW-0325">Glycoprotein</keyword>
<dbReference type="OrthoDB" id="5836372at2759"/>
<feature type="signal peptide" evidence="3">
    <location>
        <begin position="1"/>
        <end position="17"/>
    </location>
</feature>
<dbReference type="KEGG" id="cel:CELE_C27A2.8"/>
<protein>
    <submittedName>
        <fullName evidence="4">Protein sleepless</fullName>
    </submittedName>
</protein>
<gene>
    <name evidence="4 6" type="ORF">C27A2.8</name>
    <name evidence="4" type="ORF">CELE_C27A2.8</name>
</gene>
<organism evidence="4 5">
    <name type="scientific">Caenorhabditis elegans</name>
    <dbReference type="NCBI Taxonomy" id="6239"/>
    <lineage>
        <taxon>Eukaryota</taxon>
        <taxon>Metazoa</taxon>
        <taxon>Ecdysozoa</taxon>
        <taxon>Nematoda</taxon>
        <taxon>Chromadorea</taxon>
        <taxon>Rhabditida</taxon>
        <taxon>Rhabditina</taxon>
        <taxon>Rhabditomorpha</taxon>
        <taxon>Rhabditoidea</taxon>
        <taxon>Rhabditidae</taxon>
        <taxon>Peloderinae</taxon>
        <taxon>Caenorhabditis</taxon>
    </lineage>
</organism>
<evidence type="ECO:0000256" key="2">
    <source>
        <dbReference type="ARBA" id="ARBA00023180"/>
    </source>
</evidence>
<dbReference type="CTD" id="3564954"/>
<dbReference type="GeneID" id="3564954"/>
<keyword evidence="1 3" id="KW-0732">Signal</keyword>
<keyword evidence="5" id="KW-1185">Reference proteome</keyword>
<dbReference type="FunCoup" id="Q4TT90">
    <property type="interactions" value="1502"/>
</dbReference>